<dbReference type="EMBL" id="NEDP02005505">
    <property type="protein sequence ID" value="OWF39862.1"/>
    <property type="molecule type" value="Genomic_DNA"/>
</dbReference>
<keyword evidence="4 8" id="KW-0297">G-protein coupled receptor</keyword>
<protein>
    <submittedName>
        <fullName evidence="11">Orexin receptor type 2</fullName>
    </submittedName>
</protein>
<evidence type="ECO:0000256" key="3">
    <source>
        <dbReference type="ARBA" id="ARBA00022989"/>
    </source>
</evidence>
<comment type="subcellular location">
    <subcellularLocation>
        <location evidence="1">Membrane</location>
        <topology evidence="1">Multi-pass membrane protein</topology>
    </subcellularLocation>
</comment>
<evidence type="ECO:0000256" key="7">
    <source>
        <dbReference type="ARBA" id="ARBA00023224"/>
    </source>
</evidence>
<dbReference type="GO" id="GO:0005886">
    <property type="term" value="C:plasma membrane"/>
    <property type="evidence" value="ECO:0007669"/>
    <property type="project" value="TreeGrafter"/>
</dbReference>
<evidence type="ECO:0000313" key="11">
    <source>
        <dbReference type="EMBL" id="OWF39862.1"/>
    </source>
</evidence>
<accession>A0A210PTS7</accession>
<keyword evidence="12" id="KW-1185">Reference proteome</keyword>
<evidence type="ECO:0000256" key="6">
    <source>
        <dbReference type="ARBA" id="ARBA00023170"/>
    </source>
</evidence>
<dbReference type="Proteomes" id="UP000242188">
    <property type="component" value="Unassembled WGS sequence"/>
</dbReference>
<dbReference type="AlphaFoldDB" id="A0A210PTS7"/>
<dbReference type="PANTHER" id="PTHR45695">
    <property type="entry name" value="LEUCOKININ RECEPTOR-RELATED"/>
    <property type="match status" value="1"/>
</dbReference>
<evidence type="ECO:0000259" key="10">
    <source>
        <dbReference type="PROSITE" id="PS50262"/>
    </source>
</evidence>
<feature type="domain" description="G-protein coupled receptors family 1 profile" evidence="10">
    <location>
        <begin position="47"/>
        <end position="238"/>
    </location>
</feature>
<dbReference type="Gene3D" id="1.20.1070.10">
    <property type="entry name" value="Rhodopsin 7-helix transmembrane proteins"/>
    <property type="match status" value="1"/>
</dbReference>
<dbReference type="PROSITE" id="PS00237">
    <property type="entry name" value="G_PROTEIN_RECEP_F1_1"/>
    <property type="match status" value="1"/>
</dbReference>
<keyword evidence="3 9" id="KW-1133">Transmembrane helix</keyword>
<evidence type="ECO:0000256" key="2">
    <source>
        <dbReference type="ARBA" id="ARBA00022692"/>
    </source>
</evidence>
<evidence type="ECO:0000256" key="4">
    <source>
        <dbReference type="ARBA" id="ARBA00023040"/>
    </source>
</evidence>
<dbReference type="PANTHER" id="PTHR45695:SF15">
    <property type="entry name" value="OPSIN RH2"/>
    <property type="match status" value="1"/>
</dbReference>
<feature type="transmembrane region" description="Helical" evidence="9">
    <location>
        <begin position="198"/>
        <end position="219"/>
    </location>
</feature>
<gene>
    <name evidence="11" type="ORF">KP79_PYT08898</name>
</gene>
<reference evidence="11 12" key="1">
    <citation type="journal article" date="2017" name="Nat. Ecol. Evol.">
        <title>Scallop genome provides insights into evolution of bilaterian karyotype and development.</title>
        <authorList>
            <person name="Wang S."/>
            <person name="Zhang J."/>
            <person name="Jiao W."/>
            <person name="Li J."/>
            <person name="Xun X."/>
            <person name="Sun Y."/>
            <person name="Guo X."/>
            <person name="Huan P."/>
            <person name="Dong B."/>
            <person name="Zhang L."/>
            <person name="Hu X."/>
            <person name="Sun X."/>
            <person name="Wang J."/>
            <person name="Zhao C."/>
            <person name="Wang Y."/>
            <person name="Wang D."/>
            <person name="Huang X."/>
            <person name="Wang R."/>
            <person name="Lv J."/>
            <person name="Li Y."/>
            <person name="Zhang Z."/>
            <person name="Liu B."/>
            <person name="Lu W."/>
            <person name="Hui Y."/>
            <person name="Liang J."/>
            <person name="Zhou Z."/>
            <person name="Hou R."/>
            <person name="Li X."/>
            <person name="Liu Y."/>
            <person name="Li H."/>
            <person name="Ning X."/>
            <person name="Lin Y."/>
            <person name="Zhao L."/>
            <person name="Xing Q."/>
            <person name="Dou J."/>
            <person name="Li Y."/>
            <person name="Mao J."/>
            <person name="Guo H."/>
            <person name="Dou H."/>
            <person name="Li T."/>
            <person name="Mu C."/>
            <person name="Jiang W."/>
            <person name="Fu Q."/>
            <person name="Fu X."/>
            <person name="Miao Y."/>
            <person name="Liu J."/>
            <person name="Yu Q."/>
            <person name="Li R."/>
            <person name="Liao H."/>
            <person name="Li X."/>
            <person name="Kong Y."/>
            <person name="Jiang Z."/>
            <person name="Chourrout D."/>
            <person name="Li R."/>
            <person name="Bao Z."/>
        </authorList>
    </citation>
    <scope>NUCLEOTIDE SEQUENCE [LARGE SCALE GENOMIC DNA]</scope>
    <source>
        <strain evidence="11 12">PY_sf001</strain>
    </source>
</reference>
<feature type="transmembrane region" description="Helical" evidence="9">
    <location>
        <begin position="151"/>
        <end position="168"/>
    </location>
</feature>
<feature type="transmembrane region" description="Helical" evidence="9">
    <location>
        <begin position="67"/>
        <end position="96"/>
    </location>
</feature>
<evidence type="ECO:0000256" key="8">
    <source>
        <dbReference type="RuleBase" id="RU000688"/>
    </source>
</evidence>
<keyword evidence="5 9" id="KW-0472">Membrane</keyword>
<comment type="similarity">
    <text evidence="8">Belongs to the G-protein coupled receptor 1 family.</text>
</comment>
<evidence type="ECO:0000256" key="1">
    <source>
        <dbReference type="ARBA" id="ARBA00004141"/>
    </source>
</evidence>
<dbReference type="InterPro" id="IPR000276">
    <property type="entry name" value="GPCR_Rhodpsn"/>
</dbReference>
<feature type="transmembrane region" description="Helical" evidence="9">
    <location>
        <begin position="35"/>
        <end position="55"/>
    </location>
</feature>
<organism evidence="11 12">
    <name type="scientific">Mizuhopecten yessoensis</name>
    <name type="common">Japanese scallop</name>
    <name type="synonym">Patinopecten yessoensis</name>
    <dbReference type="NCBI Taxonomy" id="6573"/>
    <lineage>
        <taxon>Eukaryota</taxon>
        <taxon>Metazoa</taxon>
        <taxon>Spiralia</taxon>
        <taxon>Lophotrochozoa</taxon>
        <taxon>Mollusca</taxon>
        <taxon>Bivalvia</taxon>
        <taxon>Autobranchia</taxon>
        <taxon>Pteriomorphia</taxon>
        <taxon>Pectinida</taxon>
        <taxon>Pectinoidea</taxon>
        <taxon>Pectinidae</taxon>
        <taxon>Mizuhopecten</taxon>
    </lineage>
</organism>
<dbReference type="InterPro" id="IPR017452">
    <property type="entry name" value="GPCR_Rhodpsn_7TM"/>
</dbReference>
<evidence type="ECO:0000313" key="12">
    <source>
        <dbReference type="Proteomes" id="UP000242188"/>
    </source>
</evidence>
<keyword evidence="6 8" id="KW-0675">Receptor</keyword>
<dbReference type="GO" id="GO:0004930">
    <property type="term" value="F:G protein-coupled receptor activity"/>
    <property type="evidence" value="ECO:0007669"/>
    <property type="project" value="UniProtKB-KW"/>
</dbReference>
<dbReference type="OrthoDB" id="2132067at2759"/>
<comment type="caution">
    <text evidence="11">The sequence shown here is derived from an EMBL/GenBank/DDBJ whole genome shotgun (WGS) entry which is preliminary data.</text>
</comment>
<keyword evidence="2 8" id="KW-0812">Transmembrane</keyword>
<evidence type="ECO:0000256" key="5">
    <source>
        <dbReference type="ARBA" id="ARBA00023136"/>
    </source>
</evidence>
<feature type="transmembrane region" description="Helical" evidence="9">
    <location>
        <begin position="108"/>
        <end position="130"/>
    </location>
</feature>
<dbReference type="PRINTS" id="PR00237">
    <property type="entry name" value="GPCRRHODOPSN"/>
</dbReference>
<dbReference type="Pfam" id="PF00001">
    <property type="entry name" value="7tm_1"/>
    <property type="match status" value="1"/>
</dbReference>
<proteinExistence type="inferred from homology"/>
<name>A0A210PTS7_MIZYE</name>
<evidence type="ECO:0000256" key="9">
    <source>
        <dbReference type="SAM" id="Phobius"/>
    </source>
</evidence>
<dbReference type="SUPFAM" id="SSF81321">
    <property type="entry name" value="Family A G protein-coupled receptor-like"/>
    <property type="match status" value="1"/>
</dbReference>
<dbReference type="PROSITE" id="PS50262">
    <property type="entry name" value="G_PROTEIN_RECEP_F1_2"/>
    <property type="match status" value="1"/>
</dbReference>
<sequence length="238" mass="27206">MVFGNTTFNESDVYDYDYNISMGYLPLKELLPVTMVYGITLLFGLVGNVLVIVSVARFKKMQNVTNIFLLSLATADLLLVVVCIPVKCVAFFSYTWDFGEVLCKLVNYLQNISIICSVMNLTGLSLERYYAIIHPMKAKCVCTMTLAKKTVIAIWVFGFILALPTLVVQSHKQVGNRQIAYWCVLNQEDTTYRMMHGIYMFLVILVIPFSLMSFAYASICRRLWLMRYNRTDATNYMG</sequence>
<keyword evidence="7 8" id="KW-0807">Transducer</keyword>
<dbReference type="STRING" id="6573.A0A210PTS7"/>